<evidence type="ECO:0000256" key="9">
    <source>
        <dbReference type="ARBA" id="ARBA00022989"/>
    </source>
</evidence>
<dbReference type="EMBL" id="JQIF01000041">
    <property type="protein sequence ID" value="KGJ53330.1"/>
    <property type="molecule type" value="Genomic_DNA"/>
</dbReference>
<comment type="subcellular location">
    <subcellularLocation>
        <location evidence="1">Cell membrane</location>
        <topology evidence="1">Multi-pass membrane protein</topology>
    </subcellularLocation>
</comment>
<proteinExistence type="inferred from homology"/>
<comment type="similarity">
    <text evidence="2">Belongs to the CorA metal ion transporter (MIT) (TC 1.A.35) family.</text>
</comment>
<dbReference type="GO" id="GO:0015087">
    <property type="term" value="F:cobalt ion transmembrane transporter activity"/>
    <property type="evidence" value="ECO:0007669"/>
    <property type="project" value="TreeGrafter"/>
</dbReference>
<reference evidence="16 17" key="1">
    <citation type="submission" date="2014-08" db="EMBL/GenBank/DDBJ databases">
        <title>Clostridium innocuum, an unnegligible vancomycin-resistant pathogen causing extra-intestinal infections.</title>
        <authorList>
            <person name="Feng Y."/>
            <person name="Chiu C.-H."/>
        </authorList>
    </citation>
    <scope>NUCLEOTIDE SEQUENCE [LARGE SCALE GENOMIC DNA]</scope>
    <source>
        <strain evidence="16 17">AN88</strain>
    </source>
</reference>
<feature type="coiled-coil region" evidence="14">
    <location>
        <begin position="128"/>
        <end position="171"/>
    </location>
</feature>
<dbReference type="AlphaFoldDB" id="A0A099I6J3"/>
<feature type="transmembrane region" description="Helical" evidence="15">
    <location>
        <begin position="279"/>
        <end position="300"/>
    </location>
</feature>
<keyword evidence="3" id="KW-0813">Transport</keyword>
<dbReference type="FunFam" id="1.20.58.340:FF:000004">
    <property type="entry name" value="Magnesium transport protein CorA"/>
    <property type="match status" value="1"/>
</dbReference>
<evidence type="ECO:0000256" key="6">
    <source>
        <dbReference type="ARBA" id="ARBA00022692"/>
    </source>
</evidence>
<dbReference type="CDD" id="cd12826">
    <property type="entry name" value="EcCorA_ZntB-like_u1"/>
    <property type="match status" value="1"/>
</dbReference>
<evidence type="ECO:0000256" key="11">
    <source>
        <dbReference type="ARBA" id="ARBA00023136"/>
    </source>
</evidence>
<dbReference type="InterPro" id="IPR002523">
    <property type="entry name" value="MgTranspt_CorA/ZnTranspt_ZntB"/>
</dbReference>
<evidence type="ECO:0000256" key="2">
    <source>
        <dbReference type="ARBA" id="ARBA00009765"/>
    </source>
</evidence>
<dbReference type="SUPFAM" id="SSF144083">
    <property type="entry name" value="Magnesium transport protein CorA, transmembrane region"/>
    <property type="match status" value="1"/>
</dbReference>
<dbReference type="PANTHER" id="PTHR46494:SF3">
    <property type="entry name" value="ZINC TRANSPORT PROTEIN ZNTB"/>
    <property type="match status" value="1"/>
</dbReference>
<organism evidence="16 17">
    <name type="scientific">Clostridium innocuum</name>
    <dbReference type="NCBI Taxonomy" id="1522"/>
    <lineage>
        <taxon>Bacteria</taxon>
        <taxon>Bacillati</taxon>
        <taxon>Bacillota</taxon>
        <taxon>Clostridia</taxon>
        <taxon>Eubacteriales</taxon>
        <taxon>Clostridiaceae</taxon>
        <taxon>Clostridium</taxon>
    </lineage>
</organism>
<evidence type="ECO:0000256" key="7">
    <source>
        <dbReference type="ARBA" id="ARBA00022833"/>
    </source>
</evidence>
<feature type="transmembrane region" description="Helical" evidence="15">
    <location>
        <begin position="246"/>
        <end position="267"/>
    </location>
</feature>
<keyword evidence="10" id="KW-0406">Ion transport</keyword>
<keyword evidence="8" id="KW-0460">Magnesium</keyword>
<evidence type="ECO:0000256" key="10">
    <source>
        <dbReference type="ARBA" id="ARBA00023065"/>
    </source>
</evidence>
<dbReference type="Gene3D" id="1.20.58.340">
    <property type="entry name" value="Magnesium transport protein CorA, transmembrane region"/>
    <property type="match status" value="2"/>
</dbReference>
<dbReference type="GO" id="GO:0015095">
    <property type="term" value="F:magnesium ion transmembrane transporter activity"/>
    <property type="evidence" value="ECO:0007669"/>
    <property type="project" value="TreeGrafter"/>
</dbReference>
<evidence type="ECO:0000313" key="17">
    <source>
        <dbReference type="Proteomes" id="UP000030008"/>
    </source>
</evidence>
<evidence type="ECO:0000256" key="15">
    <source>
        <dbReference type="SAM" id="Phobius"/>
    </source>
</evidence>
<gene>
    <name evidence="16" type="ORF">CIAN88_09780</name>
</gene>
<dbReference type="PANTHER" id="PTHR46494">
    <property type="entry name" value="CORA FAMILY METAL ION TRANSPORTER (EUROFUNG)"/>
    <property type="match status" value="1"/>
</dbReference>
<accession>A0A099I6J3</accession>
<keyword evidence="14" id="KW-0175">Coiled coil</keyword>
<dbReference type="GO" id="GO:0000287">
    <property type="term" value="F:magnesium ion binding"/>
    <property type="evidence" value="ECO:0007669"/>
    <property type="project" value="TreeGrafter"/>
</dbReference>
<keyword evidence="9 15" id="KW-1133">Transmembrane helix</keyword>
<dbReference type="InterPro" id="IPR045863">
    <property type="entry name" value="CorA_TM1_TM2"/>
</dbReference>
<comment type="caution">
    <text evidence="16">The sequence shown here is derived from an EMBL/GenBank/DDBJ whole genome shotgun (WGS) entry which is preliminary data.</text>
</comment>
<dbReference type="InterPro" id="IPR045861">
    <property type="entry name" value="CorA_cytoplasmic_dom"/>
</dbReference>
<evidence type="ECO:0000256" key="1">
    <source>
        <dbReference type="ARBA" id="ARBA00004651"/>
    </source>
</evidence>
<evidence type="ECO:0000256" key="8">
    <source>
        <dbReference type="ARBA" id="ARBA00022842"/>
    </source>
</evidence>
<evidence type="ECO:0000256" key="5">
    <source>
        <dbReference type="ARBA" id="ARBA00022519"/>
    </source>
</evidence>
<keyword evidence="4" id="KW-1003">Cell membrane</keyword>
<protein>
    <submittedName>
        <fullName evidence="16">Magnesium transporter</fullName>
    </submittedName>
</protein>
<keyword evidence="5" id="KW-0997">Cell inner membrane</keyword>
<evidence type="ECO:0000256" key="14">
    <source>
        <dbReference type="SAM" id="Coils"/>
    </source>
</evidence>
<dbReference type="SUPFAM" id="SSF143865">
    <property type="entry name" value="CorA soluble domain-like"/>
    <property type="match status" value="1"/>
</dbReference>
<dbReference type="GO" id="GO:0050897">
    <property type="term" value="F:cobalt ion binding"/>
    <property type="evidence" value="ECO:0007669"/>
    <property type="project" value="TreeGrafter"/>
</dbReference>
<keyword evidence="6 15" id="KW-0812">Transmembrane</keyword>
<dbReference type="GO" id="GO:0005886">
    <property type="term" value="C:plasma membrane"/>
    <property type="evidence" value="ECO:0007669"/>
    <property type="project" value="UniProtKB-SubCell"/>
</dbReference>
<comment type="catalytic activity">
    <reaction evidence="12">
        <text>Mg(2+)(in) = Mg(2+)(out)</text>
        <dbReference type="Rhea" id="RHEA:29827"/>
        <dbReference type="ChEBI" id="CHEBI:18420"/>
    </reaction>
</comment>
<comment type="function">
    <text evidence="13">Mediates influx of magnesium ions. Alternates between open and closed states. Activated by low cytoplasmic Mg(2+) levels. Inactive when cytoplasmic Mg(2+) levels are high.</text>
</comment>
<name>A0A099I6J3_CLOIN</name>
<dbReference type="RefSeq" id="WP_044905227.1">
    <property type="nucleotide sequence ID" value="NZ_JQIF01000041.1"/>
</dbReference>
<dbReference type="Pfam" id="PF01544">
    <property type="entry name" value="CorA"/>
    <property type="match status" value="1"/>
</dbReference>
<evidence type="ECO:0000256" key="4">
    <source>
        <dbReference type="ARBA" id="ARBA00022475"/>
    </source>
</evidence>
<keyword evidence="7" id="KW-0862">Zinc</keyword>
<evidence type="ECO:0000313" key="16">
    <source>
        <dbReference type="EMBL" id="KGJ53330.1"/>
    </source>
</evidence>
<dbReference type="Proteomes" id="UP000030008">
    <property type="component" value="Unassembled WGS sequence"/>
</dbReference>
<evidence type="ECO:0000256" key="3">
    <source>
        <dbReference type="ARBA" id="ARBA00022448"/>
    </source>
</evidence>
<evidence type="ECO:0000256" key="13">
    <source>
        <dbReference type="ARBA" id="ARBA00045497"/>
    </source>
</evidence>
<keyword evidence="11 15" id="KW-0472">Membrane</keyword>
<evidence type="ECO:0000256" key="12">
    <source>
        <dbReference type="ARBA" id="ARBA00034269"/>
    </source>
</evidence>
<sequence>MLYDLYRKQKTSPQKAMEGQFLFGIYRLEEWKGLVEAFGFSPGTLVELDHMDQSRTLHKLDSYYGYCFGFVHPLKVRKEAAAGIGLYCRQREVILISENTDQLLDFFQLLQQLPAAQLSAEHILSLFFEFLLKKHKEEHDQLEDLIEELDNDVLNDNLQNFNQRITGIRNRIRYLLQYDEQFSDVCEELLEDENDLFAREQLHHLRICSDRVERLGQHTRTLRDYSVQVRESYQAQVDIRLNRMMYIFTIVTVIFLPLTLIVGWYGMNFTGMPELHWRYGYPFVIILSLVSIGICVWSIYRKRIRK</sequence>